<dbReference type="PANTHER" id="PTHR38340:SF1">
    <property type="entry name" value="S-LAYER PROTEIN"/>
    <property type="match status" value="1"/>
</dbReference>
<evidence type="ECO:0000256" key="1">
    <source>
        <dbReference type="ARBA" id="ARBA00004613"/>
    </source>
</evidence>
<dbReference type="PRINTS" id="PR00313">
    <property type="entry name" value="CABNDNGRPT"/>
</dbReference>
<dbReference type="PANTHER" id="PTHR38340">
    <property type="entry name" value="S-LAYER PROTEIN"/>
    <property type="match status" value="1"/>
</dbReference>
<accession>A0A501WV81</accession>
<dbReference type="Pfam" id="PF00353">
    <property type="entry name" value="HemolysinCabind"/>
    <property type="match status" value="7"/>
</dbReference>
<dbReference type="EMBL" id="VFRP01000001">
    <property type="protein sequence ID" value="TPE53663.1"/>
    <property type="molecule type" value="Genomic_DNA"/>
</dbReference>
<evidence type="ECO:0000313" key="4">
    <source>
        <dbReference type="Proteomes" id="UP000319255"/>
    </source>
</evidence>
<dbReference type="InterPro" id="IPR001343">
    <property type="entry name" value="Hemolysn_Ca-bd"/>
</dbReference>
<dbReference type="OrthoDB" id="9342475at2"/>
<sequence>MNITGTPNGDTLPGTGAADVIRGLGGDDDLSGLGGADRLEGGGGDDFLDGGAGNDTLLGGYGNDTLFGGTGTDSLVGGRGFDIAVYDVNWSPLYVDLSAGRITFPGQSWSPEHLRSIEGLIAGSGSDHLAGSSRANLLVGGLGDDTLLGGDGNDTLAGGQYDPHGRNIVFDDPSLPFDGRDVINGGKGTDTLVYANFVVGDDFPNESIAPDVLVDLGAGRARTAGFVGSDIIRSIENVVTADGDDTVIGNGAANDIRVAYGFNTVEGAGGNDTIHGGGGIRFLEDDGSEPRLGISDTIEVLRGGSGNDVIDSGGSLAYYDYYITNGDPTATYFTTDVLGGGAGADRLIAGTGNFLMTGGSGADRFEFSTELLWTDFPRIDDRYSQHATITDFSRSQGDKIVIDGAVDDGVTFVGRDANPDFHELAWHHVSDGGETDTVVELPLTHDDSDIGTLTLTLEDYSGALRASDFILL</sequence>
<keyword evidence="4" id="KW-1185">Reference proteome</keyword>
<dbReference type="InterPro" id="IPR018511">
    <property type="entry name" value="Hemolysin-typ_Ca-bd_CS"/>
</dbReference>
<evidence type="ECO:0000256" key="2">
    <source>
        <dbReference type="ARBA" id="ARBA00022525"/>
    </source>
</evidence>
<dbReference type="GO" id="GO:0005576">
    <property type="term" value="C:extracellular region"/>
    <property type="evidence" value="ECO:0007669"/>
    <property type="project" value="UniProtKB-SubCell"/>
</dbReference>
<dbReference type="Gene3D" id="2.150.10.10">
    <property type="entry name" value="Serralysin-like metalloprotease, C-terminal"/>
    <property type="match status" value="4"/>
</dbReference>
<dbReference type="RefSeq" id="WP_140452241.1">
    <property type="nucleotide sequence ID" value="NZ_VFRP01000001.1"/>
</dbReference>
<evidence type="ECO:0000313" key="3">
    <source>
        <dbReference type="EMBL" id="TPE53663.1"/>
    </source>
</evidence>
<dbReference type="Proteomes" id="UP000319255">
    <property type="component" value="Unassembled WGS sequence"/>
</dbReference>
<gene>
    <name evidence="3" type="ORF">FJM51_01035</name>
</gene>
<protein>
    <submittedName>
        <fullName evidence="3">Calcium-binding protein</fullName>
    </submittedName>
</protein>
<comment type="subcellular location">
    <subcellularLocation>
        <location evidence="1">Secreted</location>
    </subcellularLocation>
</comment>
<organism evidence="3 4">
    <name type="scientific">Amaricoccus solimangrovi</name>
    <dbReference type="NCBI Taxonomy" id="2589815"/>
    <lineage>
        <taxon>Bacteria</taxon>
        <taxon>Pseudomonadati</taxon>
        <taxon>Pseudomonadota</taxon>
        <taxon>Alphaproteobacteria</taxon>
        <taxon>Rhodobacterales</taxon>
        <taxon>Paracoccaceae</taxon>
        <taxon>Amaricoccus</taxon>
    </lineage>
</organism>
<dbReference type="PROSITE" id="PS00330">
    <property type="entry name" value="HEMOLYSIN_CALCIUM"/>
    <property type="match status" value="4"/>
</dbReference>
<dbReference type="GO" id="GO:0005509">
    <property type="term" value="F:calcium ion binding"/>
    <property type="evidence" value="ECO:0007669"/>
    <property type="project" value="InterPro"/>
</dbReference>
<reference evidence="3 4" key="1">
    <citation type="submission" date="2019-06" db="EMBL/GenBank/DDBJ databases">
        <title>A novel bacterium of genus Amaricoccus, isolated from marine sediment.</title>
        <authorList>
            <person name="Huang H."/>
            <person name="Mo K."/>
            <person name="Hu Y."/>
        </authorList>
    </citation>
    <scope>NUCLEOTIDE SEQUENCE [LARGE SCALE GENOMIC DNA]</scope>
    <source>
        <strain evidence="3 4">HB172011</strain>
    </source>
</reference>
<proteinExistence type="predicted"/>
<keyword evidence="2" id="KW-0964">Secreted</keyword>
<dbReference type="AlphaFoldDB" id="A0A501WV81"/>
<name>A0A501WV81_9RHOB</name>
<comment type="caution">
    <text evidence="3">The sequence shown here is derived from an EMBL/GenBank/DDBJ whole genome shotgun (WGS) entry which is preliminary data.</text>
</comment>
<dbReference type="SUPFAM" id="SSF51120">
    <property type="entry name" value="beta-Roll"/>
    <property type="match status" value="3"/>
</dbReference>
<dbReference type="InterPro" id="IPR050557">
    <property type="entry name" value="RTX_toxin/Mannuronan_C5-epim"/>
</dbReference>
<dbReference type="InterPro" id="IPR011049">
    <property type="entry name" value="Serralysin-like_metalloprot_C"/>
</dbReference>